<sequence>MENQFIQETFQLIKKDFEIESKNDVDAEEQLLALLTPIIHQMLNRDFERLLQICYRIDLGEQRLKEILHHADPESMSKELAQAIIQRQMKKIEIRRRYS</sequence>
<dbReference type="EMBL" id="BMFD01000006">
    <property type="protein sequence ID" value="GGC42507.1"/>
    <property type="molecule type" value="Genomic_DNA"/>
</dbReference>
<gene>
    <name evidence="1" type="ORF">GCM10010993_21380</name>
</gene>
<comment type="caution">
    <text evidence="1">The sequence shown here is derived from an EMBL/GenBank/DDBJ whole genome shotgun (WGS) entry which is preliminary data.</text>
</comment>
<organism evidence="1 2">
    <name type="scientific">Belliella aquatica</name>
    <dbReference type="NCBI Taxonomy" id="1323734"/>
    <lineage>
        <taxon>Bacteria</taxon>
        <taxon>Pseudomonadati</taxon>
        <taxon>Bacteroidota</taxon>
        <taxon>Cytophagia</taxon>
        <taxon>Cytophagales</taxon>
        <taxon>Cyclobacteriaceae</taxon>
        <taxon>Belliella</taxon>
    </lineage>
</organism>
<evidence type="ECO:0000313" key="2">
    <source>
        <dbReference type="Proteomes" id="UP000635885"/>
    </source>
</evidence>
<proteinExistence type="predicted"/>
<dbReference type="RefSeq" id="WP_188442654.1">
    <property type="nucleotide sequence ID" value="NZ_BMFD01000006.1"/>
</dbReference>
<accession>A0ABQ1MPH1</accession>
<evidence type="ECO:0000313" key="1">
    <source>
        <dbReference type="EMBL" id="GGC42507.1"/>
    </source>
</evidence>
<protein>
    <submittedName>
        <fullName evidence="1">Uncharacterized protein</fullName>
    </submittedName>
</protein>
<name>A0ABQ1MPH1_9BACT</name>
<keyword evidence="2" id="KW-1185">Reference proteome</keyword>
<reference evidence="2" key="1">
    <citation type="journal article" date="2019" name="Int. J. Syst. Evol. Microbiol.">
        <title>The Global Catalogue of Microorganisms (GCM) 10K type strain sequencing project: providing services to taxonomists for standard genome sequencing and annotation.</title>
        <authorList>
            <consortium name="The Broad Institute Genomics Platform"/>
            <consortium name="The Broad Institute Genome Sequencing Center for Infectious Disease"/>
            <person name="Wu L."/>
            <person name="Ma J."/>
        </authorList>
    </citation>
    <scope>NUCLEOTIDE SEQUENCE [LARGE SCALE GENOMIC DNA]</scope>
    <source>
        <strain evidence="2">CGMCC 1.12479</strain>
    </source>
</reference>
<dbReference type="Proteomes" id="UP000635885">
    <property type="component" value="Unassembled WGS sequence"/>
</dbReference>